<dbReference type="InterPro" id="IPR024983">
    <property type="entry name" value="CHAT_dom"/>
</dbReference>
<dbReference type="AlphaFoldDB" id="R7S374"/>
<proteinExistence type="predicted"/>
<dbReference type="EMBL" id="JH687552">
    <property type="protein sequence ID" value="EIN04850.1"/>
    <property type="molecule type" value="Genomic_DNA"/>
</dbReference>
<dbReference type="InterPro" id="IPR011990">
    <property type="entry name" value="TPR-like_helical_dom_sf"/>
</dbReference>
<organism evidence="2 3">
    <name type="scientific">Punctularia strigosozonata (strain HHB-11173)</name>
    <name type="common">White-rot fungus</name>
    <dbReference type="NCBI Taxonomy" id="741275"/>
    <lineage>
        <taxon>Eukaryota</taxon>
        <taxon>Fungi</taxon>
        <taxon>Dikarya</taxon>
        <taxon>Basidiomycota</taxon>
        <taxon>Agaricomycotina</taxon>
        <taxon>Agaricomycetes</taxon>
        <taxon>Corticiales</taxon>
        <taxon>Punctulariaceae</taxon>
        <taxon>Punctularia</taxon>
    </lineage>
</organism>
<dbReference type="Gene3D" id="1.25.40.10">
    <property type="entry name" value="Tetratricopeptide repeat domain"/>
    <property type="match status" value="1"/>
</dbReference>
<gene>
    <name evidence="2" type="ORF">PUNSTDRAFT_75453</name>
</gene>
<dbReference type="OrthoDB" id="9991317at2759"/>
<dbReference type="GeneID" id="18885581"/>
<reference evidence="3" key="1">
    <citation type="journal article" date="2012" name="Science">
        <title>The Paleozoic origin of enzymatic lignin decomposition reconstructed from 31 fungal genomes.</title>
        <authorList>
            <person name="Floudas D."/>
            <person name="Binder M."/>
            <person name="Riley R."/>
            <person name="Barry K."/>
            <person name="Blanchette R.A."/>
            <person name="Henrissat B."/>
            <person name="Martinez A.T."/>
            <person name="Otillar R."/>
            <person name="Spatafora J.W."/>
            <person name="Yadav J.S."/>
            <person name="Aerts A."/>
            <person name="Benoit I."/>
            <person name="Boyd A."/>
            <person name="Carlson A."/>
            <person name="Copeland A."/>
            <person name="Coutinho P.M."/>
            <person name="de Vries R.P."/>
            <person name="Ferreira P."/>
            <person name="Findley K."/>
            <person name="Foster B."/>
            <person name="Gaskell J."/>
            <person name="Glotzer D."/>
            <person name="Gorecki P."/>
            <person name="Heitman J."/>
            <person name="Hesse C."/>
            <person name="Hori C."/>
            <person name="Igarashi K."/>
            <person name="Jurgens J.A."/>
            <person name="Kallen N."/>
            <person name="Kersten P."/>
            <person name="Kohler A."/>
            <person name="Kuees U."/>
            <person name="Kumar T.K.A."/>
            <person name="Kuo A."/>
            <person name="LaButti K."/>
            <person name="Larrondo L.F."/>
            <person name="Lindquist E."/>
            <person name="Ling A."/>
            <person name="Lombard V."/>
            <person name="Lucas S."/>
            <person name="Lundell T."/>
            <person name="Martin R."/>
            <person name="McLaughlin D.J."/>
            <person name="Morgenstern I."/>
            <person name="Morin E."/>
            <person name="Murat C."/>
            <person name="Nagy L.G."/>
            <person name="Nolan M."/>
            <person name="Ohm R.A."/>
            <person name="Patyshakuliyeva A."/>
            <person name="Rokas A."/>
            <person name="Ruiz-Duenas F.J."/>
            <person name="Sabat G."/>
            <person name="Salamov A."/>
            <person name="Samejima M."/>
            <person name="Schmutz J."/>
            <person name="Slot J.C."/>
            <person name="St John F."/>
            <person name="Stenlid J."/>
            <person name="Sun H."/>
            <person name="Sun S."/>
            <person name="Syed K."/>
            <person name="Tsang A."/>
            <person name="Wiebenga A."/>
            <person name="Young D."/>
            <person name="Pisabarro A."/>
            <person name="Eastwood D.C."/>
            <person name="Martin F."/>
            <person name="Cullen D."/>
            <person name="Grigoriev I.V."/>
            <person name="Hibbett D.S."/>
        </authorList>
    </citation>
    <scope>NUCLEOTIDE SEQUENCE [LARGE SCALE GENOMIC DNA]</scope>
    <source>
        <strain evidence="3">HHB-11173 SS5</strain>
    </source>
</reference>
<dbReference type="HOGENOM" id="CLU_001305_5_1_1"/>
<name>R7S374_PUNST</name>
<sequence>MIYARVLDLDAETLAHAQARQTADVLCRQAIQVCGTGHPLKPSIRRILGWILFRLFQGTGTSSYLEDAIHLQRAALTDLAVSDIHRHRHLRYLGIYLICRYELLTEPVDLDSSLSIFEDAIRLCPPTHIDRSRTVHDMLSAVYRRFEWSGKLDDLSEAILFGRQADDALPENHPRRFSTAHNLSTILALRFSEAGNIADLDDALFWGQRAASTILPSHSAYLDITSDYISRLCTRFETIHSMSDLETAISLGNECLAAIPDTHVNKAKAIHCLSRALLLRGRHTNNRTTYCDIPMALSYLEEALIDDERDVRSRIQYVTHVLDLIQQRHQDVFKAESPTTLQLLGVYERVVGLLPLVAYFDLHPRARLRSLTIGQSTAITGASLALQLSRPEKALELLEQGRAIFWTHTLHLRSPFDAVPDAFRDRLATLAQQLDKVCDSSQENNDARIVDAQISRRRKQTEEFNLLLDEVRKIPGMEHFLMPLPFSVLTRAAERGPVVVLVPSSMACHALILKSCGHMIKIPLEPVVTESWLADTGAGWRTAVANARSVSVDRLKMSKTRPTQRVDNILRRLWHSIVKPVLTALEISVSDYGAPWPRPRLWWCPTGPFVHLPIHAAGADGQWCSDYVVSSYTPTLSALLGIRLNYTPVKKQDVRALVAAVPRPHAQQWSDLASTREELDLVQASLPAGSLIPLSTSDNASVLIGSRDGATILHLACHAHQDPDNPLESGFVMHDEMLTIEKLMAIPLQRAFMAFLSACETAKGDKNQPDQTIHLAATMLYAGFKTVIATLWCVRDTVCALCSSRPRYKVHERLGRSDRCTNDIRIRFRW</sequence>
<feature type="domain" description="CHAT" evidence="1">
    <location>
        <begin position="569"/>
        <end position="798"/>
    </location>
</feature>
<evidence type="ECO:0000259" key="1">
    <source>
        <dbReference type="Pfam" id="PF12770"/>
    </source>
</evidence>
<dbReference type="RefSeq" id="XP_007387773.1">
    <property type="nucleotide sequence ID" value="XM_007387711.1"/>
</dbReference>
<dbReference type="Pfam" id="PF12770">
    <property type="entry name" value="CHAT"/>
    <property type="match status" value="1"/>
</dbReference>
<dbReference type="KEGG" id="psq:PUNSTDRAFT_75453"/>
<protein>
    <recommendedName>
        <fullName evidence="1">CHAT domain-containing protein</fullName>
    </recommendedName>
</protein>
<keyword evidence="3" id="KW-1185">Reference proteome</keyword>
<dbReference type="Proteomes" id="UP000054196">
    <property type="component" value="Unassembled WGS sequence"/>
</dbReference>
<evidence type="ECO:0000313" key="2">
    <source>
        <dbReference type="EMBL" id="EIN04850.1"/>
    </source>
</evidence>
<dbReference type="eggNOG" id="KOG4626">
    <property type="taxonomic scope" value="Eukaryota"/>
</dbReference>
<accession>R7S374</accession>
<evidence type="ECO:0000313" key="3">
    <source>
        <dbReference type="Proteomes" id="UP000054196"/>
    </source>
</evidence>